<gene>
    <name evidence="3" type="ORF">RXV94_08635</name>
</gene>
<dbReference type="InterPro" id="IPR029017">
    <property type="entry name" value="Enolase-like_N"/>
</dbReference>
<dbReference type="RefSeq" id="WP_316662179.1">
    <property type="nucleotide sequence ID" value="NZ_JAWHTF010000004.1"/>
</dbReference>
<dbReference type="PROSITE" id="PS00909">
    <property type="entry name" value="MR_MLE_2"/>
    <property type="match status" value="1"/>
</dbReference>
<evidence type="ECO:0000256" key="1">
    <source>
        <dbReference type="ARBA" id="ARBA00022723"/>
    </source>
</evidence>
<dbReference type="Pfam" id="PF13378">
    <property type="entry name" value="MR_MLE_C"/>
    <property type="match status" value="1"/>
</dbReference>
<dbReference type="InterPro" id="IPR036849">
    <property type="entry name" value="Enolase-like_C_sf"/>
</dbReference>
<sequence length="344" mass="38954">MTATYHKYILKFKQASGTSRGVLNIKETWFIILKYGNKKGIGECGLFRGLSVDDKPEYEQKLKWVCDNIHLGLIELIDELVEFPSIQFGLEMAFKSLENDDMFELFSSEFTRGNSPIPINGLIWMGSEAFMKQQIKEKIEAGFSCIKMKIGAIDFKTEFDLLKSIRKEYSGNDIELRVDANGAFSPKDALDKLKQLSELDLHSIEQPIKQGQPQEMALLCQNSPLSIALDEELIGVFSVTEKQKLLQIINPQFIILKPSLVGGFQGSDKWIEFAQQMNIGWWVTSALESNVGLNAIAQFTYTKHSNMFQGLGTGGLFTNNFSCPLEVKNGTLQYEVKNKWKFKL</sequence>
<dbReference type="InterPro" id="IPR018110">
    <property type="entry name" value="Mandel_Rmase/mucon_lact_enz_CS"/>
</dbReference>
<keyword evidence="1" id="KW-0479">Metal-binding</keyword>
<dbReference type="Gene3D" id="3.20.20.120">
    <property type="entry name" value="Enolase-like C-terminal domain"/>
    <property type="match status" value="1"/>
</dbReference>
<keyword evidence="4" id="KW-1185">Reference proteome</keyword>
<dbReference type="PANTHER" id="PTHR48073:SF2">
    <property type="entry name" value="O-SUCCINYLBENZOATE SYNTHASE"/>
    <property type="match status" value="1"/>
</dbReference>
<evidence type="ECO:0000259" key="2">
    <source>
        <dbReference type="SMART" id="SM00922"/>
    </source>
</evidence>
<dbReference type="Proteomes" id="UP001268651">
    <property type="component" value="Unassembled WGS sequence"/>
</dbReference>
<evidence type="ECO:0000313" key="4">
    <source>
        <dbReference type="Proteomes" id="UP001268651"/>
    </source>
</evidence>
<dbReference type="SUPFAM" id="SSF51604">
    <property type="entry name" value="Enolase C-terminal domain-like"/>
    <property type="match status" value="1"/>
</dbReference>
<dbReference type="EMBL" id="JAWHTF010000004">
    <property type="protein sequence ID" value="MDU8886224.1"/>
    <property type="molecule type" value="Genomic_DNA"/>
</dbReference>
<feature type="domain" description="Mandelate racemase/muconate lactonizing enzyme C-terminal" evidence="2">
    <location>
        <begin position="128"/>
        <end position="226"/>
    </location>
</feature>
<dbReference type="PANTHER" id="PTHR48073">
    <property type="entry name" value="O-SUCCINYLBENZOATE SYNTHASE-RELATED"/>
    <property type="match status" value="1"/>
</dbReference>
<dbReference type="SFLD" id="SFLDS00001">
    <property type="entry name" value="Enolase"/>
    <property type="match status" value="1"/>
</dbReference>
<comment type="caution">
    <text evidence="3">The sequence shown here is derived from an EMBL/GenBank/DDBJ whole genome shotgun (WGS) entry which is preliminary data.</text>
</comment>
<reference evidence="3 4" key="1">
    <citation type="submission" date="2023-10" db="EMBL/GenBank/DDBJ databases">
        <title>Marimonas sp. nov. isolated from tidal mud flat.</title>
        <authorList>
            <person name="Jaincy N.J."/>
            <person name="Srinivasan S."/>
            <person name="Lee S.-S."/>
        </authorList>
    </citation>
    <scope>NUCLEOTIDE SEQUENCE [LARGE SCALE GENOMIC DNA]</scope>
    <source>
        <strain evidence="3 4">MJ-SS3</strain>
    </source>
</reference>
<dbReference type="InterPro" id="IPR013342">
    <property type="entry name" value="Mandelate_racemase_C"/>
</dbReference>
<dbReference type="CDD" id="cd03320">
    <property type="entry name" value="OSBS"/>
    <property type="match status" value="1"/>
</dbReference>
<accession>A0ABU3U746</accession>
<dbReference type="Gene3D" id="3.30.390.10">
    <property type="entry name" value="Enolase-like, N-terminal domain"/>
    <property type="match status" value="1"/>
</dbReference>
<name>A0ABU3U746_9FLAO</name>
<proteinExistence type="predicted"/>
<dbReference type="SMART" id="SM00922">
    <property type="entry name" value="MR_MLE"/>
    <property type="match status" value="1"/>
</dbReference>
<protein>
    <submittedName>
        <fullName evidence="3">O-succinylbenzoate synthase</fullName>
    </submittedName>
</protein>
<organism evidence="3 4">
    <name type="scientific">Gilvirhabdus luticola</name>
    <dbReference type="NCBI Taxonomy" id="3079858"/>
    <lineage>
        <taxon>Bacteria</taxon>
        <taxon>Pseudomonadati</taxon>
        <taxon>Bacteroidota</taxon>
        <taxon>Flavobacteriia</taxon>
        <taxon>Flavobacteriales</taxon>
        <taxon>Flavobacteriaceae</taxon>
        <taxon>Gilvirhabdus</taxon>
    </lineage>
</organism>
<dbReference type="SUPFAM" id="SSF54826">
    <property type="entry name" value="Enolase N-terminal domain-like"/>
    <property type="match status" value="1"/>
</dbReference>
<dbReference type="SFLD" id="SFLDF00009">
    <property type="entry name" value="o-succinylbenzoate_synthase"/>
    <property type="match status" value="1"/>
</dbReference>
<evidence type="ECO:0000313" key="3">
    <source>
        <dbReference type="EMBL" id="MDU8886224.1"/>
    </source>
</evidence>
<dbReference type="SFLD" id="SFLDG00180">
    <property type="entry name" value="muconate_cycloisomerase"/>
    <property type="match status" value="1"/>
</dbReference>
<dbReference type="InterPro" id="IPR029065">
    <property type="entry name" value="Enolase_C-like"/>
</dbReference>